<dbReference type="GO" id="GO:0016301">
    <property type="term" value="F:kinase activity"/>
    <property type="evidence" value="ECO:0007669"/>
    <property type="project" value="UniProtKB-KW"/>
</dbReference>
<dbReference type="PROSITE" id="PS00583">
    <property type="entry name" value="PFKB_KINASES_1"/>
    <property type="match status" value="1"/>
</dbReference>
<dbReference type="SUPFAM" id="SSF53613">
    <property type="entry name" value="Ribokinase-like"/>
    <property type="match status" value="1"/>
</dbReference>
<reference evidence="6" key="1">
    <citation type="submission" date="2016-11" db="EMBL/GenBank/DDBJ databases">
        <authorList>
            <person name="Varghese N."/>
            <person name="Submissions S."/>
        </authorList>
    </citation>
    <scope>NUCLEOTIDE SEQUENCE [LARGE SCALE GENOMIC DNA]</scope>
    <source>
        <strain evidence="6">DSM 24787</strain>
    </source>
</reference>
<dbReference type="CDD" id="cd01167">
    <property type="entry name" value="bac_FRK"/>
    <property type="match status" value="1"/>
</dbReference>
<dbReference type="STRING" id="536979.SAMN04488055_3449"/>
<dbReference type="InterPro" id="IPR011611">
    <property type="entry name" value="PfkB_dom"/>
</dbReference>
<dbReference type="OrthoDB" id="9813569at2"/>
<proteinExistence type="inferred from homology"/>
<dbReference type="InterPro" id="IPR002173">
    <property type="entry name" value="Carboh/pur_kinase_PfkB_CS"/>
</dbReference>
<name>A0A1N6IY03_9BACT</name>
<comment type="similarity">
    <text evidence="1">Belongs to the carbohydrate kinase PfkB family.</text>
</comment>
<gene>
    <name evidence="5" type="ORF">SAMN04488055_3449</name>
</gene>
<dbReference type="Pfam" id="PF00294">
    <property type="entry name" value="PfkB"/>
    <property type="match status" value="1"/>
</dbReference>
<evidence type="ECO:0000256" key="3">
    <source>
        <dbReference type="ARBA" id="ARBA00022777"/>
    </source>
</evidence>
<dbReference type="InterPro" id="IPR029056">
    <property type="entry name" value="Ribokinase-like"/>
</dbReference>
<feature type="domain" description="Carbohydrate kinase PfkB" evidence="4">
    <location>
        <begin position="21"/>
        <end position="281"/>
    </location>
</feature>
<evidence type="ECO:0000313" key="6">
    <source>
        <dbReference type="Proteomes" id="UP000185003"/>
    </source>
</evidence>
<accession>A0A1N6IY03</accession>
<evidence type="ECO:0000256" key="2">
    <source>
        <dbReference type="ARBA" id="ARBA00022679"/>
    </source>
</evidence>
<dbReference type="PANTHER" id="PTHR43085">
    <property type="entry name" value="HEXOKINASE FAMILY MEMBER"/>
    <property type="match status" value="1"/>
</dbReference>
<evidence type="ECO:0000259" key="4">
    <source>
        <dbReference type="Pfam" id="PF00294"/>
    </source>
</evidence>
<evidence type="ECO:0000313" key="5">
    <source>
        <dbReference type="EMBL" id="SIO36930.1"/>
    </source>
</evidence>
<dbReference type="AlphaFoldDB" id="A0A1N6IY03"/>
<dbReference type="InterPro" id="IPR050306">
    <property type="entry name" value="PfkB_Carbo_kinase"/>
</dbReference>
<dbReference type="PANTHER" id="PTHR43085:SF57">
    <property type="entry name" value="CARBOHYDRATE KINASE PFKB DOMAIN-CONTAINING PROTEIN"/>
    <property type="match status" value="1"/>
</dbReference>
<dbReference type="Proteomes" id="UP000185003">
    <property type="component" value="Unassembled WGS sequence"/>
</dbReference>
<keyword evidence="6" id="KW-1185">Reference proteome</keyword>
<sequence length="292" mass="32101">MDHGIVCYGEILWDLLPSGPQPGGAPMNVAYQLHRLGKSPAMISRIGKDERGDELMKVLQSKGLNTKYIQTDEAVPTGIVKATQHPNGDMSYDIVSPAAWDHIIADDTTEALVKQAEYFVFGSLSARHATSRNTLFRLLELAHTKVLDINLRTPHFSRPLIESLLQYADILKLNIDELELVTNWYGSYNNTADRVSLIRDKFGIRNMIVTMGANGAQLHLNGQSYTHPGYKVPVTDTVGSGDAFLAAIISKTIDKAAPAAMLDFANRLAATITTYKGAMPDYDIKEVDSISH</sequence>
<protein>
    <submittedName>
        <fullName evidence="5">Fructokinase</fullName>
    </submittedName>
</protein>
<keyword evidence="3 5" id="KW-0418">Kinase</keyword>
<organism evidence="5 6">
    <name type="scientific">Chitinophaga niabensis</name>
    <dbReference type="NCBI Taxonomy" id="536979"/>
    <lineage>
        <taxon>Bacteria</taxon>
        <taxon>Pseudomonadati</taxon>
        <taxon>Bacteroidota</taxon>
        <taxon>Chitinophagia</taxon>
        <taxon>Chitinophagales</taxon>
        <taxon>Chitinophagaceae</taxon>
        <taxon>Chitinophaga</taxon>
    </lineage>
</organism>
<evidence type="ECO:0000256" key="1">
    <source>
        <dbReference type="ARBA" id="ARBA00010688"/>
    </source>
</evidence>
<dbReference type="EMBL" id="FSRA01000002">
    <property type="protein sequence ID" value="SIO36930.1"/>
    <property type="molecule type" value="Genomic_DNA"/>
</dbReference>
<dbReference type="PROSITE" id="PS00584">
    <property type="entry name" value="PFKB_KINASES_2"/>
    <property type="match status" value="1"/>
</dbReference>
<dbReference type="Gene3D" id="3.40.1190.20">
    <property type="match status" value="1"/>
</dbReference>
<keyword evidence="2" id="KW-0808">Transferase</keyword>
<dbReference type="RefSeq" id="WP_074240691.1">
    <property type="nucleotide sequence ID" value="NZ_FSRA01000002.1"/>
</dbReference>